<dbReference type="RefSeq" id="WP_183636235.1">
    <property type="nucleotide sequence ID" value="NZ_BAABLE010000005.1"/>
</dbReference>
<protein>
    <recommendedName>
        <fullName evidence="4">Porin</fullName>
    </recommendedName>
</protein>
<accession>A0A840BMX7</accession>
<dbReference type="EMBL" id="JACIET010000002">
    <property type="protein sequence ID" value="MBB4014330.1"/>
    <property type="molecule type" value="Genomic_DNA"/>
</dbReference>
<feature type="chain" id="PRO_5032440099" description="Porin" evidence="1">
    <location>
        <begin position="22"/>
        <end position="409"/>
    </location>
</feature>
<dbReference type="Proteomes" id="UP000561045">
    <property type="component" value="Unassembled WGS sequence"/>
</dbReference>
<feature type="signal peptide" evidence="1">
    <location>
        <begin position="1"/>
        <end position="21"/>
    </location>
</feature>
<evidence type="ECO:0000256" key="1">
    <source>
        <dbReference type="SAM" id="SignalP"/>
    </source>
</evidence>
<comment type="caution">
    <text evidence="2">The sequence shown here is derived from an EMBL/GenBank/DDBJ whole genome shotgun (WGS) entry which is preliminary data.</text>
</comment>
<reference evidence="2 3" key="1">
    <citation type="submission" date="2020-08" db="EMBL/GenBank/DDBJ databases">
        <title>Genomic Encyclopedia of Type Strains, Phase IV (KMG-IV): sequencing the most valuable type-strain genomes for metagenomic binning, comparative biology and taxonomic classification.</title>
        <authorList>
            <person name="Goeker M."/>
        </authorList>
    </citation>
    <scope>NUCLEOTIDE SEQUENCE [LARGE SCALE GENOMIC DNA]</scope>
    <source>
        <strain evidence="2 3">DSM 106739</strain>
    </source>
</reference>
<evidence type="ECO:0000313" key="3">
    <source>
        <dbReference type="Proteomes" id="UP000561045"/>
    </source>
</evidence>
<evidence type="ECO:0000313" key="2">
    <source>
        <dbReference type="EMBL" id="MBB4014330.1"/>
    </source>
</evidence>
<dbReference type="SUPFAM" id="SSF56935">
    <property type="entry name" value="Porins"/>
    <property type="match status" value="1"/>
</dbReference>
<dbReference type="AlphaFoldDB" id="A0A840BMX7"/>
<dbReference type="InterPro" id="IPR023614">
    <property type="entry name" value="Porin_dom_sf"/>
</dbReference>
<dbReference type="Gene3D" id="2.40.160.10">
    <property type="entry name" value="Porin"/>
    <property type="match status" value="1"/>
</dbReference>
<sequence length="409" mass="43777">MHRCIVGGLVAACVVASPAHAEGMLPGPWGLGAFGTLGLAHGSSPDVHVRRDLSQPGTGTNDATSAAVDSRVGVQVNYAPADNVEFVAQALSRYRYDASWRPELTWAFGRYRTDAGVDLRLGRLGFDVFLLADSANVGYSYLAVRPQPNYYGGVTLNYFDGADASFNRPLADGVVRLKVYGGVARGKLPTDNDGNALELEGSPLAGLALSYLDETWQLRLGYTHVHSKHELPYPGLFEALRGLNMPEGDQLAARLALEGARLDYWSLAATYSAGRVSVSGAVSYLDSSAESLHSYYASFVEAGYRFGRITPYAGASLSRSTSLDITTGLPPDPALAPIDAAARALLTSGLTNCRSMMLGARWDFAAGMDLKLQIERIRGDYALVPWFEPGKSGQPFTMTVGSVALDFVF</sequence>
<keyword evidence="3" id="KW-1185">Reference proteome</keyword>
<gene>
    <name evidence="2" type="ORF">GGR36_003676</name>
</gene>
<name>A0A840BMX7_9RHOO</name>
<organism evidence="2 3">
    <name type="scientific">Niveibacterium umoris</name>
    <dbReference type="NCBI Taxonomy" id="1193620"/>
    <lineage>
        <taxon>Bacteria</taxon>
        <taxon>Pseudomonadati</taxon>
        <taxon>Pseudomonadota</taxon>
        <taxon>Betaproteobacteria</taxon>
        <taxon>Rhodocyclales</taxon>
        <taxon>Rhodocyclaceae</taxon>
        <taxon>Niveibacterium</taxon>
    </lineage>
</organism>
<evidence type="ECO:0008006" key="4">
    <source>
        <dbReference type="Google" id="ProtNLM"/>
    </source>
</evidence>
<keyword evidence="1" id="KW-0732">Signal</keyword>
<proteinExistence type="predicted"/>